<evidence type="ECO:0000313" key="3">
    <source>
        <dbReference type="RefSeq" id="XP_017770940.1"/>
    </source>
</evidence>
<dbReference type="Proteomes" id="UP000695000">
    <property type="component" value="Unplaced"/>
</dbReference>
<organism evidence="2 3">
    <name type="scientific">Nicrophorus vespilloides</name>
    <name type="common">Boreal carrion beetle</name>
    <dbReference type="NCBI Taxonomy" id="110193"/>
    <lineage>
        <taxon>Eukaryota</taxon>
        <taxon>Metazoa</taxon>
        <taxon>Ecdysozoa</taxon>
        <taxon>Arthropoda</taxon>
        <taxon>Hexapoda</taxon>
        <taxon>Insecta</taxon>
        <taxon>Pterygota</taxon>
        <taxon>Neoptera</taxon>
        <taxon>Endopterygota</taxon>
        <taxon>Coleoptera</taxon>
        <taxon>Polyphaga</taxon>
        <taxon>Staphyliniformia</taxon>
        <taxon>Silphidae</taxon>
        <taxon>Nicrophorinae</taxon>
        <taxon>Nicrophorus</taxon>
    </lineage>
</organism>
<dbReference type="Pfam" id="PF14846">
    <property type="entry name" value="DUF4485"/>
    <property type="match status" value="1"/>
</dbReference>
<evidence type="ECO:0000259" key="1">
    <source>
        <dbReference type="Pfam" id="PF14846"/>
    </source>
</evidence>
<dbReference type="InterPro" id="IPR027831">
    <property type="entry name" value="DUF4485"/>
</dbReference>
<dbReference type="GeneID" id="108558521"/>
<keyword evidence="2" id="KW-1185">Reference proteome</keyword>
<accession>A0ABM1M8P0</accession>
<proteinExistence type="predicted"/>
<protein>
    <submittedName>
        <fullName evidence="3">Uncharacterized protein LOC108558521</fullName>
    </submittedName>
</protein>
<dbReference type="RefSeq" id="XP_017770940.1">
    <property type="nucleotide sequence ID" value="XM_017915451.1"/>
</dbReference>
<evidence type="ECO:0000313" key="2">
    <source>
        <dbReference type="Proteomes" id="UP000695000"/>
    </source>
</evidence>
<feature type="domain" description="DUF4485" evidence="1">
    <location>
        <begin position="19"/>
        <end position="85"/>
    </location>
</feature>
<gene>
    <name evidence="3" type="primary">LOC108558521</name>
</gene>
<sequence length="150" mass="17297">MALAQTINLTSNPALDCYDEEFNRNLQLAKNLIVQLKRKQDREICSKWIAKLCDLKSTDPSVKKNRNQFFKYMLTVLHKGIDDAPHHHHGYPQISEKHGAIGDKMPGKSYMSRWSPDRRTYVAVKPMPGRGALVYMAVSKNPELGWEYHK</sequence>
<reference evidence="3" key="1">
    <citation type="submission" date="2025-08" db="UniProtKB">
        <authorList>
            <consortium name="RefSeq"/>
        </authorList>
    </citation>
    <scope>IDENTIFICATION</scope>
    <source>
        <tissue evidence="3">Whole Larva</tissue>
    </source>
</reference>
<name>A0ABM1M8P0_NICVS</name>